<accession>A0A1M6I7M7</accession>
<keyword evidence="3" id="KW-1185">Reference proteome</keyword>
<dbReference type="EMBL" id="FQYN01000005">
    <property type="protein sequence ID" value="SHJ30386.1"/>
    <property type="molecule type" value="Genomic_DNA"/>
</dbReference>
<protein>
    <recommendedName>
        <fullName evidence="4">DUF4239 domain-containing protein</fullName>
    </recommendedName>
</protein>
<reference evidence="2 3" key="1">
    <citation type="submission" date="2016-11" db="EMBL/GenBank/DDBJ databases">
        <authorList>
            <person name="Jaros S."/>
            <person name="Januszkiewicz K."/>
            <person name="Wedrychowicz H."/>
        </authorList>
    </citation>
    <scope>NUCLEOTIDE SEQUENCE [LARGE SCALE GENOMIC DNA]</scope>
    <source>
        <strain evidence="2 3">DSM 21074</strain>
    </source>
</reference>
<evidence type="ECO:0000313" key="3">
    <source>
        <dbReference type="Proteomes" id="UP000184418"/>
    </source>
</evidence>
<dbReference type="Proteomes" id="UP000184418">
    <property type="component" value="Unassembled WGS sequence"/>
</dbReference>
<proteinExistence type="predicted"/>
<feature type="transmembrane region" description="Helical" evidence="1">
    <location>
        <begin position="215"/>
        <end position="235"/>
    </location>
</feature>
<keyword evidence="1" id="KW-1133">Transmembrane helix</keyword>
<dbReference type="STRING" id="1121955.SAMN02745146_2826"/>
<keyword evidence="1" id="KW-0812">Transmembrane</keyword>
<organism evidence="2 3">
    <name type="scientific">Hymenobacter daecheongensis DSM 21074</name>
    <dbReference type="NCBI Taxonomy" id="1121955"/>
    <lineage>
        <taxon>Bacteria</taxon>
        <taxon>Pseudomonadati</taxon>
        <taxon>Bacteroidota</taxon>
        <taxon>Cytophagia</taxon>
        <taxon>Cytophagales</taxon>
        <taxon>Hymenobacteraceae</taxon>
        <taxon>Hymenobacter</taxon>
    </lineage>
</organism>
<evidence type="ECO:0000313" key="2">
    <source>
        <dbReference type="EMBL" id="SHJ30386.1"/>
    </source>
</evidence>
<name>A0A1M6I7M7_9BACT</name>
<keyword evidence="1" id="KW-0472">Membrane</keyword>
<dbReference type="AlphaFoldDB" id="A0A1M6I7M7"/>
<evidence type="ECO:0000256" key="1">
    <source>
        <dbReference type="SAM" id="Phobius"/>
    </source>
</evidence>
<gene>
    <name evidence="2" type="ORF">SAMN02745146_2826</name>
</gene>
<feature type="transmembrane region" description="Helical" evidence="1">
    <location>
        <begin position="184"/>
        <end position="203"/>
    </location>
</feature>
<dbReference type="InterPro" id="IPR025333">
    <property type="entry name" value="DUF4239"/>
</dbReference>
<feature type="transmembrane region" description="Helical" evidence="1">
    <location>
        <begin position="49"/>
        <end position="70"/>
    </location>
</feature>
<evidence type="ECO:0008006" key="4">
    <source>
        <dbReference type="Google" id="ProtNLM"/>
    </source>
</evidence>
<sequence length="267" mass="29549">MDVGLFIMSLPSWALFVLVVVVALAANEVGFQVGRLLIRRHLREPEPPVQALVGAILGLLAFLLAFTFAMTTSRFDARRQLVIEDANRIRTCYLYASLLPEKQAQVTRQLLPEYVALRLNITSIAQATARLPRTEEIQRQLWQQAASLAQENMDPEIRTLFIGSLSEVLNVHAARKMVSLNYRIPGSIWVVLNLLSAMSMLSLGYQTGMFSARRLVGMPVLAAAFALVITMIAAMDTLGQRGFLISQQPLADVLTLMQKSAGRPALE</sequence>
<dbReference type="Pfam" id="PF14023">
    <property type="entry name" value="Bestrophin-like"/>
    <property type="match status" value="1"/>
</dbReference>